<dbReference type="EMBL" id="BSDO01000001">
    <property type="protein sequence ID" value="GLI21411.1"/>
    <property type="molecule type" value="Genomic_DNA"/>
</dbReference>
<sequence>MSLASDLDFTGRRVLITGAANGFGAAMAALYAEHGASLVLADLEAEPLHAVASRLGAEALVFDQGDLASVAALAAQAGEVDVLVNNAGILVAKPLLDTDLADAARLVNVDFLGVMALMQGIGRGMVERRRGVILSISSQTAFCGGENRGVYAAAKAAVSQLSRAVAVEWGPYGVRVLCLAPGRALTRMTAETARADYSGDRGLARVPLGRWGTADEVAKMAFFLTSDAAAYVTGETLIADGGYVLG</sequence>
<dbReference type="AlphaFoldDB" id="A0A9W6CJU3"/>
<dbReference type="RefSeq" id="WP_281805963.1">
    <property type="nucleotide sequence ID" value="NZ_BSDO01000001.1"/>
</dbReference>
<dbReference type="PANTHER" id="PTHR43669">
    <property type="entry name" value="5-KETO-D-GLUCONATE 5-REDUCTASE"/>
    <property type="match status" value="1"/>
</dbReference>
<dbReference type="Gene3D" id="3.40.50.720">
    <property type="entry name" value="NAD(P)-binding Rossmann-like Domain"/>
    <property type="match status" value="1"/>
</dbReference>
<evidence type="ECO:0000256" key="1">
    <source>
        <dbReference type="ARBA" id="ARBA00006484"/>
    </source>
</evidence>
<dbReference type="Pfam" id="PF13561">
    <property type="entry name" value="adh_short_C2"/>
    <property type="match status" value="1"/>
</dbReference>
<reference evidence="4 6" key="2">
    <citation type="submission" date="2023-07" db="EMBL/GenBank/DDBJ databases">
        <title>Genomic Encyclopedia of Type Strains, Phase IV (KMG-IV): sequencing the most valuable type-strain genomes for metagenomic binning, comparative biology and taxonomic classification.</title>
        <authorList>
            <person name="Goeker M."/>
        </authorList>
    </citation>
    <scope>NUCLEOTIDE SEQUENCE [LARGE SCALE GENOMIC DNA]</scope>
    <source>
        <strain evidence="4 6">DSM 338</strain>
    </source>
</reference>
<protein>
    <submittedName>
        <fullName evidence="3">2-deoxy-D-gluconate 3-dehydrogenase</fullName>
    </submittedName>
    <submittedName>
        <fullName evidence="4">NAD(P)-dependent dehydrogenase (Short-subunit alcohol dehydrogenase family)</fullName>
    </submittedName>
</protein>
<reference evidence="3" key="1">
    <citation type="submission" date="2022-12" db="EMBL/GenBank/DDBJ databases">
        <title>Reference genome sequencing for broad-spectrum identification of bacterial and archaeal isolates by mass spectrometry.</title>
        <authorList>
            <person name="Sekiguchi Y."/>
            <person name="Tourlousse D.M."/>
        </authorList>
    </citation>
    <scope>NUCLEOTIDE SEQUENCE</scope>
    <source>
        <strain evidence="3">301</strain>
    </source>
</reference>
<dbReference type="SUPFAM" id="SSF51735">
    <property type="entry name" value="NAD(P)-binding Rossmann-fold domains"/>
    <property type="match status" value="1"/>
</dbReference>
<name>A0A9W6CJU3_XANFL</name>
<dbReference type="InterPro" id="IPR002347">
    <property type="entry name" value="SDR_fam"/>
</dbReference>
<evidence type="ECO:0000313" key="4">
    <source>
        <dbReference type="EMBL" id="MDR6333135.1"/>
    </source>
</evidence>
<comment type="caution">
    <text evidence="3">The sequence shown here is derived from an EMBL/GenBank/DDBJ whole genome shotgun (WGS) entry which is preliminary data.</text>
</comment>
<evidence type="ECO:0000313" key="6">
    <source>
        <dbReference type="Proteomes" id="UP001245370"/>
    </source>
</evidence>
<evidence type="ECO:0000313" key="3">
    <source>
        <dbReference type="EMBL" id="GLI21411.1"/>
    </source>
</evidence>
<evidence type="ECO:0000256" key="2">
    <source>
        <dbReference type="ARBA" id="ARBA00023002"/>
    </source>
</evidence>
<dbReference type="PRINTS" id="PR00080">
    <property type="entry name" value="SDRFAMILY"/>
</dbReference>
<dbReference type="FunFam" id="3.40.50.720:FF:000084">
    <property type="entry name" value="Short-chain dehydrogenase reductase"/>
    <property type="match status" value="1"/>
</dbReference>
<dbReference type="CDD" id="cd05233">
    <property type="entry name" value="SDR_c"/>
    <property type="match status" value="1"/>
</dbReference>
<dbReference type="PRINTS" id="PR00081">
    <property type="entry name" value="GDHRDH"/>
</dbReference>
<dbReference type="EMBL" id="JAVDPY010000002">
    <property type="protein sequence ID" value="MDR6333135.1"/>
    <property type="molecule type" value="Genomic_DNA"/>
</dbReference>
<accession>A0A9W6CJU3</accession>
<dbReference type="Proteomes" id="UP001144397">
    <property type="component" value="Unassembled WGS sequence"/>
</dbReference>
<keyword evidence="6" id="KW-1185">Reference proteome</keyword>
<dbReference type="InterPro" id="IPR036291">
    <property type="entry name" value="NAD(P)-bd_dom_sf"/>
</dbReference>
<dbReference type="GO" id="GO:0016491">
    <property type="term" value="F:oxidoreductase activity"/>
    <property type="evidence" value="ECO:0007669"/>
    <property type="project" value="UniProtKB-KW"/>
</dbReference>
<comment type="similarity">
    <text evidence="1">Belongs to the short-chain dehydrogenases/reductases (SDR) family.</text>
</comment>
<dbReference type="PROSITE" id="PS00061">
    <property type="entry name" value="ADH_SHORT"/>
    <property type="match status" value="1"/>
</dbReference>
<dbReference type="PANTHER" id="PTHR43669:SF8">
    <property type="entry name" value="SHORT-CHAIN TYPE DEHYDROGENASE_REDUCTASE-RELATED"/>
    <property type="match status" value="1"/>
</dbReference>
<organism evidence="3 5">
    <name type="scientific">Xanthobacter flavus</name>
    <dbReference type="NCBI Taxonomy" id="281"/>
    <lineage>
        <taxon>Bacteria</taxon>
        <taxon>Pseudomonadati</taxon>
        <taxon>Pseudomonadota</taxon>
        <taxon>Alphaproteobacteria</taxon>
        <taxon>Hyphomicrobiales</taxon>
        <taxon>Xanthobacteraceae</taxon>
        <taxon>Xanthobacter</taxon>
    </lineage>
</organism>
<proteinExistence type="inferred from homology"/>
<evidence type="ECO:0000313" key="5">
    <source>
        <dbReference type="Proteomes" id="UP001144397"/>
    </source>
</evidence>
<keyword evidence="2" id="KW-0560">Oxidoreductase</keyword>
<dbReference type="InterPro" id="IPR020904">
    <property type="entry name" value="Sc_DH/Rdtase_CS"/>
</dbReference>
<dbReference type="Proteomes" id="UP001245370">
    <property type="component" value="Unassembled WGS sequence"/>
</dbReference>
<dbReference type="GeneID" id="95761878"/>
<gene>
    <name evidence="3" type="primary">gno</name>
    <name evidence="4" type="ORF">GGQ86_001599</name>
    <name evidence="3" type="ORF">XFLAVUS301_10850</name>
</gene>